<dbReference type="PROSITE" id="PS50076">
    <property type="entry name" value="DNAJ_2"/>
    <property type="match status" value="1"/>
</dbReference>
<reference evidence="3 4" key="2">
    <citation type="submission" date="2018-09" db="EMBL/GenBank/DDBJ databases">
        <title>A high-quality reference genome of wild soybean provides a powerful tool to mine soybean genomes.</title>
        <authorList>
            <person name="Xie M."/>
            <person name="Chung C.Y.L."/>
            <person name="Li M.-W."/>
            <person name="Wong F.-L."/>
            <person name="Chan T.-F."/>
            <person name="Lam H.-M."/>
        </authorList>
    </citation>
    <scope>NUCLEOTIDE SEQUENCE [LARGE SCALE GENOMIC DNA]</scope>
    <source>
        <strain evidence="4">cv. W05</strain>
        <tissue evidence="3">Hypocotyl of etiolated seedlings</tissue>
    </source>
</reference>
<sequence length="153" mass="17525">MLGTVESNGAVCYYSELGIVKHCTDDEIRCAYRKMALKWHPDRWIKDPKLALEAKNRFLRVQEAYSVLSNKGKRRIYDAGLFGLIGEDDDEGFLDFMQEMALMMQKVRPKDEKGMLEDLQGLLIDKMADNEGMEKSGLSWNSSPCPTKRARIL</sequence>
<dbReference type="EMBL" id="QZWG01000003">
    <property type="protein sequence ID" value="RZC21826.1"/>
    <property type="molecule type" value="Genomic_DNA"/>
</dbReference>
<dbReference type="InterPro" id="IPR001623">
    <property type="entry name" value="DnaJ_domain"/>
</dbReference>
<dbReference type="PANTHER" id="PTHR44743">
    <property type="entry name" value="PUTATIVE, EXPRESSED-RELATED"/>
    <property type="match status" value="1"/>
</dbReference>
<dbReference type="PRINTS" id="PR00625">
    <property type="entry name" value="JDOMAIN"/>
</dbReference>
<evidence type="ECO:0000313" key="2">
    <source>
        <dbReference type="EMBL" id="KHN20381.1"/>
    </source>
</evidence>
<feature type="domain" description="J" evidence="1">
    <location>
        <begin position="12"/>
        <end position="81"/>
    </location>
</feature>
<protein>
    <submittedName>
        <fullName evidence="2 3">DnaJ-like subfamily B member 6</fullName>
    </submittedName>
</protein>
<name>A0A0B2QFS4_GLYSO</name>
<dbReference type="Pfam" id="PF00226">
    <property type="entry name" value="DnaJ"/>
    <property type="match status" value="1"/>
</dbReference>
<dbReference type="Proteomes" id="UP000289340">
    <property type="component" value="Chromosome 3"/>
</dbReference>
<dbReference type="CDD" id="cd06257">
    <property type="entry name" value="DnaJ"/>
    <property type="match status" value="1"/>
</dbReference>
<dbReference type="Gene3D" id="1.10.287.110">
    <property type="entry name" value="DnaJ domain"/>
    <property type="match status" value="1"/>
</dbReference>
<organism evidence="2">
    <name type="scientific">Glycine soja</name>
    <name type="common">Wild soybean</name>
    <dbReference type="NCBI Taxonomy" id="3848"/>
    <lineage>
        <taxon>Eukaryota</taxon>
        <taxon>Viridiplantae</taxon>
        <taxon>Streptophyta</taxon>
        <taxon>Embryophyta</taxon>
        <taxon>Tracheophyta</taxon>
        <taxon>Spermatophyta</taxon>
        <taxon>Magnoliopsida</taxon>
        <taxon>eudicotyledons</taxon>
        <taxon>Gunneridae</taxon>
        <taxon>Pentapetalae</taxon>
        <taxon>rosids</taxon>
        <taxon>fabids</taxon>
        <taxon>Fabales</taxon>
        <taxon>Fabaceae</taxon>
        <taxon>Papilionoideae</taxon>
        <taxon>50 kb inversion clade</taxon>
        <taxon>NPAAA clade</taxon>
        <taxon>indigoferoid/millettioid clade</taxon>
        <taxon>Phaseoleae</taxon>
        <taxon>Glycine</taxon>
        <taxon>Glycine subgen. Soja</taxon>
    </lineage>
</organism>
<keyword evidence="4" id="KW-1185">Reference proteome</keyword>
<proteinExistence type="predicted"/>
<evidence type="ECO:0000313" key="4">
    <source>
        <dbReference type="Proteomes" id="UP000289340"/>
    </source>
</evidence>
<dbReference type="Proteomes" id="UP000053555">
    <property type="component" value="Unassembled WGS sequence"/>
</dbReference>
<dbReference type="SMR" id="A0A0B2QFS4"/>
<evidence type="ECO:0000259" key="1">
    <source>
        <dbReference type="PROSITE" id="PS50076"/>
    </source>
</evidence>
<dbReference type="EMBL" id="KN658478">
    <property type="protein sequence ID" value="KHN20381.1"/>
    <property type="molecule type" value="Genomic_DNA"/>
</dbReference>
<dbReference type="AlphaFoldDB" id="A0A0B2QFS4"/>
<reference evidence="2" key="1">
    <citation type="submission" date="2014-07" db="EMBL/GenBank/DDBJ databases">
        <title>Identification of a novel salt tolerance gene in wild soybean by whole-genome sequencing.</title>
        <authorList>
            <person name="Lam H.-M."/>
            <person name="Qi X."/>
            <person name="Li M.-W."/>
            <person name="Liu X."/>
            <person name="Xie M."/>
            <person name="Ni M."/>
            <person name="Xu X."/>
        </authorList>
    </citation>
    <scope>NUCLEOTIDE SEQUENCE [LARGE SCALE GENOMIC DNA]</scope>
    <source>
        <tissue evidence="2">Root</tissue>
    </source>
</reference>
<accession>A0A0B2QFS4</accession>
<dbReference type="SUPFAM" id="SSF46565">
    <property type="entry name" value="Chaperone J-domain"/>
    <property type="match status" value="1"/>
</dbReference>
<dbReference type="PANTHER" id="PTHR44743:SF12">
    <property type="entry name" value="J DOMAIN-CONTAINING PROTEIN"/>
    <property type="match status" value="1"/>
</dbReference>
<gene>
    <name evidence="3" type="ORF">D0Y65_007853</name>
    <name evidence="2" type="ORF">glysoja_039679</name>
</gene>
<evidence type="ECO:0000313" key="3">
    <source>
        <dbReference type="EMBL" id="RZC21826.1"/>
    </source>
</evidence>
<dbReference type="Gramene" id="XM_028368034.1">
    <property type="protein sequence ID" value="XP_028223835.1"/>
    <property type="gene ID" value="LOC114405563"/>
</dbReference>
<dbReference type="SMART" id="SM00271">
    <property type="entry name" value="DnaJ"/>
    <property type="match status" value="1"/>
</dbReference>
<dbReference type="InterPro" id="IPR036869">
    <property type="entry name" value="J_dom_sf"/>
</dbReference>